<sequence length="219" mass="25749">KNPYCGYRTPRESGRRYTTKLQKNWRDVHVYPILQEERHVFTLRYLTTSALYKHLMGASSVGKIIKETVEALWNVLHPLHIPMPTEKNFENIAKDFNDMWNYPNCVGCIDRKNDVADSYCRFVTIKYAMANIHWGTFHTSGMYQMLQDGTLKIPKDKCLLLTNKEVPFLFLGDDAYPLLEHLMKPYNDENLLPDEVMYNKRHSRARKSVEFAFGILYSK</sequence>
<evidence type="ECO:0000313" key="1">
    <source>
        <dbReference type="EMBL" id="KAG8240047.1"/>
    </source>
</evidence>
<evidence type="ECO:0000313" key="2">
    <source>
        <dbReference type="Proteomes" id="UP000792457"/>
    </source>
</evidence>
<dbReference type="OrthoDB" id="1696965at2759"/>
<protein>
    <recommendedName>
        <fullName evidence="3">DDE Tnp4 domain-containing protein</fullName>
    </recommendedName>
</protein>
<accession>A0A8K0KRT8</accession>
<gene>
    <name evidence="1" type="ORF">J437_LFUL016902</name>
</gene>
<feature type="non-terminal residue" evidence="1">
    <location>
        <position position="219"/>
    </location>
</feature>
<dbReference type="Proteomes" id="UP000792457">
    <property type="component" value="Unassembled WGS sequence"/>
</dbReference>
<comment type="caution">
    <text evidence="1">The sequence shown here is derived from an EMBL/GenBank/DDBJ whole genome shotgun (WGS) entry which is preliminary data.</text>
</comment>
<reference evidence="1" key="2">
    <citation type="submission" date="2017-10" db="EMBL/GenBank/DDBJ databases">
        <title>Ladona fulva Genome sequencing and assembly.</title>
        <authorList>
            <person name="Murali S."/>
            <person name="Richards S."/>
            <person name="Bandaranaike D."/>
            <person name="Bellair M."/>
            <person name="Blankenburg K."/>
            <person name="Chao H."/>
            <person name="Dinh H."/>
            <person name="Doddapaneni H."/>
            <person name="Dugan-Rocha S."/>
            <person name="Elkadiri S."/>
            <person name="Gnanaolivu R."/>
            <person name="Hernandez B."/>
            <person name="Skinner E."/>
            <person name="Javaid M."/>
            <person name="Lee S."/>
            <person name="Li M."/>
            <person name="Ming W."/>
            <person name="Munidasa M."/>
            <person name="Muniz J."/>
            <person name="Nguyen L."/>
            <person name="Hughes D."/>
            <person name="Osuji N."/>
            <person name="Pu L.-L."/>
            <person name="Puazo M."/>
            <person name="Qu C."/>
            <person name="Quiroz J."/>
            <person name="Raj R."/>
            <person name="Weissenberger G."/>
            <person name="Xin Y."/>
            <person name="Zou X."/>
            <person name="Han Y."/>
            <person name="Worley K."/>
            <person name="Muzny D."/>
            <person name="Gibbs R."/>
        </authorList>
    </citation>
    <scope>NUCLEOTIDE SEQUENCE</scope>
    <source>
        <strain evidence="1">Sampled in the wild</strain>
    </source>
</reference>
<keyword evidence="2" id="KW-1185">Reference proteome</keyword>
<organism evidence="1 2">
    <name type="scientific">Ladona fulva</name>
    <name type="common">Scarce chaser dragonfly</name>
    <name type="synonym">Libellula fulva</name>
    <dbReference type="NCBI Taxonomy" id="123851"/>
    <lineage>
        <taxon>Eukaryota</taxon>
        <taxon>Metazoa</taxon>
        <taxon>Ecdysozoa</taxon>
        <taxon>Arthropoda</taxon>
        <taxon>Hexapoda</taxon>
        <taxon>Insecta</taxon>
        <taxon>Pterygota</taxon>
        <taxon>Palaeoptera</taxon>
        <taxon>Odonata</taxon>
        <taxon>Epiprocta</taxon>
        <taxon>Anisoptera</taxon>
        <taxon>Libelluloidea</taxon>
        <taxon>Libellulidae</taxon>
        <taxon>Ladona</taxon>
    </lineage>
</organism>
<proteinExistence type="predicted"/>
<reference evidence="1" key="1">
    <citation type="submission" date="2013-04" db="EMBL/GenBank/DDBJ databases">
        <authorList>
            <person name="Qu J."/>
            <person name="Murali S.C."/>
            <person name="Bandaranaike D."/>
            <person name="Bellair M."/>
            <person name="Blankenburg K."/>
            <person name="Chao H."/>
            <person name="Dinh H."/>
            <person name="Doddapaneni H."/>
            <person name="Downs B."/>
            <person name="Dugan-Rocha S."/>
            <person name="Elkadiri S."/>
            <person name="Gnanaolivu R.D."/>
            <person name="Hernandez B."/>
            <person name="Javaid M."/>
            <person name="Jayaseelan J.C."/>
            <person name="Lee S."/>
            <person name="Li M."/>
            <person name="Ming W."/>
            <person name="Munidasa M."/>
            <person name="Muniz J."/>
            <person name="Nguyen L."/>
            <person name="Ongeri F."/>
            <person name="Osuji N."/>
            <person name="Pu L.-L."/>
            <person name="Puazo M."/>
            <person name="Qu C."/>
            <person name="Quiroz J."/>
            <person name="Raj R."/>
            <person name="Weissenberger G."/>
            <person name="Xin Y."/>
            <person name="Zou X."/>
            <person name="Han Y."/>
            <person name="Richards S."/>
            <person name="Worley K."/>
            <person name="Muzny D."/>
            <person name="Gibbs R."/>
        </authorList>
    </citation>
    <scope>NUCLEOTIDE SEQUENCE</scope>
    <source>
        <strain evidence="1">Sampled in the wild</strain>
    </source>
</reference>
<dbReference type="EMBL" id="KZ310867">
    <property type="protein sequence ID" value="KAG8240047.1"/>
    <property type="molecule type" value="Genomic_DNA"/>
</dbReference>
<evidence type="ECO:0008006" key="3">
    <source>
        <dbReference type="Google" id="ProtNLM"/>
    </source>
</evidence>
<name>A0A8K0KRT8_LADFU</name>
<dbReference type="AlphaFoldDB" id="A0A8K0KRT8"/>